<dbReference type="SMART" id="SM00267">
    <property type="entry name" value="GGDEF"/>
    <property type="match status" value="1"/>
</dbReference>
<dbReference type="PANTHER" id="PTHR45138">
    <property type="entry name" value="REGULATORY COMPONENTS OF SENSORY TRANSDUCTION SYSTEM"/>
    <property type="match status" value="1"/>
</dbReference>
<feature type="domain" description="GGDEF" evidence="1">
    <location>
        <begin position="491"/>
        <end position="620"/>
    </location>
</feature>
<dbReference type="PROSITE" id="PS50887">
    <property type="entry name" value="GGDEF"/>
    <property type="match status" value="1"/>
</dbReference>
<organism evidence="2 3">
    <name type="scientific">Anoxybacillus andreesenii</name>
    <dbReference type="NCBI Taxonomy" id="1325932"/>
    <lineage>
        <taxon>Bacteria</taxon>
        <taxon>Bacillati</taxon>
        <taxon>Bacillota</taxon>
        <taxon>Bacilli</taxon>
        <taxon>Bacillales</taxon>
        <taxon>Anoxybacillaceae</taxon>
        <taxon>Anoxybacillus</taxon>
    </lineage>
</organism>
<dbReference type="CDD" id="cd01949">
    <property type="entry name" value="GGDEF"/>
    <property type="match status" value="1"/>
</dbReference>
<gene>
    <name evidence="2" type="ORF">J2S07_002834</name>
</gene>
<dbReference type="InterPro" id="IPR050469">
    <property type="entry name" value="Diguanylate_Cyclase"/>
</dbReference>
<comment type="caution">
    <text evidence="2">The sequence shown here is derived from an EMBL/GenBank/DDBJ whole genome shotgun (WGS) entry which is preliminary data.</text>
</comment>
<name>A0ABT9V6E6_9BACL</name>
<dbReference type="Pfam" id="PF13492">
    <property type="entry name" value="GAF_3"/>
    <property type="match status" value="1"/>
</dbReference>
<dbReference type="PANTHER" id="PTHR45138:SF9">
    <property type="entry name" value="DIGUANYLATE CYCLASE DGCM-RELATED"/>
    <property type="match status" value="1"/>
</dbReference>
<keyword evidence="3" id="KW-1185">Reference proteome</keyword>
<evidence type="ECO:0000313" key="3">
    <source>
        <dbReference type="Proteomes" id="UP001231362"/>
    </source>
</evidence>
<sequence length="625" mass="71952">MKVLEKQLIINLKSRFFDLIDTDSGLLSYEQFLQEMLFIVKGFIRADEVTLFNCNEWKHEWFVEASTNEKLKFDIEISPILCEEIRSIFSKVCVLHKPISLAGLENYDLVLQLRRGEQFHGYLAIKGITDCPCPDDLIVEVAKECSNFLHKAQVICNVVFEEKRYKQLFRVTEKFHSSMDMDAVLGEIIYTLKEVYPSFTYYLMLSQDNNSHGDLPIKDLEYDSENITAMQAYVTGTIQLEDSLLEKRSILYAPLKGKQGVYGVLQVIAPNTMTFPKNEVEFITLLANTAGSALENAQLYQQSRRLITDLQLINETSHRLNSNLRLTESINFMAGQIKESFGAEEIGFVLVSEDFEQLKVIKGSTEFFFADESEHYLHFIVERIKRERDSIFIGDLTIDCEPIRFRSLMAVPMVQTGLIIGFVVVLHHNPYRFTFETFKLLQALIHHSTLAFTNSMLREELERLVITDQLTKLHSRNYLNEKIHQSMKEDAYGAYILIDIDDFKKINDTYGHQVGDEVLVQVASILMDNIRDTDVAARWGGEELAIYLPKIQSDVALIIAERLVKKVREQTNPSVTISCGVSFWRKEYSNDTFTKLFKRADNALYIAKETGKNKVVVQENIDINE</sequence>
<dbReference type="Proteomes" id="UP001231362">
    <property type="component" value="Unassembled WGS sequence"/>
</dbReference>
<dbReference type="NCBIfam" id="TIGR00254">
    <property type="entry name" value="GGDEF"/>
    <property type="match status" value="1"/>
</dbReference>
<proteinExistence type="predicted"/>
<evidence type="ECO:0000259" key="1">
    <source>
        <dbReference type="PROSITE" id="PS50887"/>
    </source>
</evidence>
<dbReference type="InterPro" id="IPR043128">
    <property type="entry name" value="Rev_trsase/Diguanyl_cyclase"/>
</dbReference>
<dbReference type="Pfam" id="PF00990">
    <property type="entry name" value="GGDEF"/>
    <property type="match status" value="1"/>
</dbReference>
<dbReference type="Gene3D" id="3.30.70.270">
    <property type="match status" value="1"/>
</dbReference>
<dbReference type="SUPFAM" id="SSF55073">
    <property type="entry name" value="Nucleotide cyclase"/>
    <property type="match status" value="1"/>
</dbReference>
<reference evidence="2 3" key="1">
    <citation type="submission" date="2023-07" db="EMBL/GenBank/DDBJ databases">
        <title>Genomic Encyclopedia of Type Strains, Phase IV (KMG-IV): sequencing the most valuable type-strain genomes for metagenomic binning, comparative biology and taxonomic classification.</title>
        <authorList>
            <person name="Goeker M."/>
        </authorList>
    </citation>
    <scope>NUCLEOTIDE SEQUENCE [LARGE SCALE GENOMIC DNA]</scope>
    <source>
        <strain evidence="2 3">DSM 23948</strain>
    </source>
</reference>
<dbReference type="InterPro" id="IPR000160">
    <property type="entry name" value="GGDEF_dom"/>
</dbReference>
<dbReference type="SUPFAM" id="SSF55781">
    <property type="entry name" value="GAF domain-like"/>
    <property type="match status" value="2"/>
</dbReference>
<dbReference type="EMBL" id="JAUSTU010000013">
    <property type="protein sequence ID" value="MDQ0156513.1"/>
    <property type="molecule type" value="Genomic_DNA"/>
</dbReference>
<dbReference type="InterPro" id="IPR029016">
    <property type="entry name" value="GAF-like_dom_sf"/>
</dbReference>
<protein>
    <submittedName>
        <fullName evidence="2">Diguanylate cyclase (GGDEF)-like protein</fullName>
    </submittedName>
</protein>
<dbReference type="InterPro" id="IPR003018">
    <property type="entry name" value="GAF"/>
</dbReference>
<dbReference type="Gene3D" id="3.30.450.40">
    <property type="match status" value="2"/>
</dbReference>
<evidence type="ECO:0000313" key="2">
    <source>
        <dbReference type="EMBL" id="MDQ0156513.1"/>
    </source>
</evidence>
<dbReference type="RefSeq" id="WP_307151021.1">
    <property type="nucleotide sequence ID" value="NZ_JAUSTU010000013.1"/>
</dbReference>
<accession>A0ABT9V6E6</accession>
<dbReference type="InterPro" id="IPR029787">
    <property type="entry name" value="Nucleotide_cyclase"/>
</dbReference>